<sequence>MTRAGRVREQGIIVGAGILIFDDCAQRIPGGESIPQPGQKDRSIRFPPGGGPGVSARRAPGHESVQSLPIDGQAGRQPVHDHAHGFTVGLAEDCCFQDLAKIRGHEHSLPGTGSR</sequence>
<protein>
    <submittedName>
        <fullName evidence="2">Uncharacterized protein</fullName>
    </submittedName>
</protein>
<comment type="caution">
    <text evidence="2">The sequence shown here is derived from an EMBL/GenBank/DDBJ whole genome shotgun (WGS) entry which is preliminary data.</text>
</comment>
<gene>
    <name evidence="2" type="ORF">SDC9_186316</name>
</gene>
<dbReference type="AlphaFoldDB" id="A0A645HIF6"/>
<feature type="region of interest" description="Disordered" evidence="1">
    <location>
        <begin position="28"/>
        <end position="81"/>
    </location>
</feature>
<accession>A0A645HIF6</accession>
<organism evidence="2">
    <name type="scientific">bioreactor metagenome</name>
    <dbReference type="NCBI Taxonomy" id="1076179"/>
    <lineage>
        <taxon>unclassified sequences</taxon>
        <taxon>metagenomes</taxon>
        <taxon>ecological metagenomes</taxon>
    </lineage>
</organism>
<dbReference type="EMBL" id="VSSQ01094230">
    <property type="protein sequence ID" value="MPN38791.1"/>
    <property type="molecule type" value="Genomic_DNA"/>
</dbReference>
<evidence type="ECO:0000256" key="1">
    <source>
        <dbReference type="SAM" id="MobiDB-lite"/>
    </source>
</evidence>
<evidence type="ECO:0000313" key="2">
    <source>
        <dbReference type="EMBL" id="MPN38791.1"/>
    </source>
</evidence>
<proteinExistence type="predicted"/>
<reference evidence="2" key="1">
    <citation type="submission" date="2019-08" db="EMBL/GenBank/DDBJ databases">
        <authorList>
            <person name="Kucharzyk K."/>
            <person name="Murdoch R.W."/>
            <person name="Higgins S."/>
            <person name="Loffler F."/>
        </authorList>
    </citation>
    <scope>NUCLEOTIDE SEQUENCE</scope>
</reference>
<name>A0A645HIF6_9ZZZZ</name>